<evidence type="ECO:0000259" key="6">
    <source>
        <dbReference type="Pfam" id="PF12295"/>
    </source>
</evidence>
<dbReference type="Gene3D" id="1.25.10.10">
    <property type="entry name" value="Leucine-rich Repeat Variant"/>
    <property type="match status" value="1"/>
</dbReference>
<sequence>MASTEAQVATLLTIASDAHAQPKQRLEALNAFEQLVEGRGDLVEHQTTVALSFVSVPNPDIQKWAVGFIECRSGIDAVQHWDTMKKIKEKITSFLEMSNTNYGIKTRVVKFLQTIVIVQSRHVKDSMTKRYEDISLSLCPPSHPFLDPTELEQEAISILNALMMLLRRESGSTITAIVNAMGPLLRTRPQYIQSIANAFATWHNVPSDHLTDDQIRSILKCMRIQLISFLRAFPYSSFALFVFDTLLELGGRQEVTIMPKQFRTLLAQRDSAEDVARNNLKRIGVYNGESSKRPRLDENNGIGSSAADALSQFDVTQFPLPFVVEIILATLQNISLDRLKQAIMHPTPAPSRIHAQVNNTKRQTPRRDARLRDPRLRVSRVDLFPPTPAEVVNPAVKIESMETEDLKSSFIEQETPDQQNTSVAIECKMQHGDESISLGMSPDASESQPSTPERPMLTFRIQPFTLPQPVSLAPTQCRSLMRMRLSKIFDAEEVLSDKMEDMQSSSYVPSVGYSMTKSQWMIIVSRLLTRGLSTDWEYSWRIREMDNERDIKMSDRSEANGECEESETINEEEDEETIKNIEEKKENLENVENVENNVRNEDSEESEESAPKDDSMSIVKREPEYIPNDESNNAMMIEEENVEREMRSNELREIMVRYILENFEERMELALTWLYEEWYHDEIMRQAIPNYSPNYPIWFRRLLDSVMPLLERKDKAFTKFLLDAPELLEDIVDRIKIYCNDPDRMQLGFSTLQDLINLRPPTRPFCLKILLLYCIHNDKITRSSAIITVKRWVPDHPQVASEVETFAKESLNALRNERSPQLYDYHYHAGSQSVNAEMAIESEESTKQSEDVKWTEADALRHMELFFGLCSKKHELLIELFSVYTDAVPKIQKIILKNIQPLIKYIGMNSPKLLNIIKNFPQGSETLVLRILIILTDTSRPTSRLVSIVKTLFTQKRLDARCLIPIISGLEKDEILRNLPKMLELLVNTEKEHKPVKELFSRILSAPPTNASNASSNASKPSISTSGAHALSAPLTPQELLVALHQMEDSVELKKSREAIRICFSMTNIFTEKTIAGSLQQMADQTSMPTLFMYTVIQAVAKYPNLAKYVNNILPLQMTKKIWTNSILWKGFIKYCTDNQPSSFNVLLQLPKEKLEDVLNQEASLKLPLKLYVERTWNETQRRNRMPYLAGLLEISG</sequence>
<dbReference type="InterPro" id="IPR011989">
    <property type="entry name" value="ARM-like"/>
</dbReference>
<evidence type="ECO:0000259" key="5">
    <source>
        <dbReference type="Pfam" id="PF11935"/>
    </source>
</evidence>
<feature type="region of interest" description="Disordered" evidence="4">
    <location>
        <begin position="1008"/>
        <end position="1028"/>
    </location>
</feature>
<dbReference type="Pfam" id="PF11935">
    <property type="entry name" value="SYMPK_PTA1_N"/>
    <property type="match status" value="1"/>
</dbReference>
<keyword evidence="8" id="KW-1185">Reference proteome</keyword>
<reference evidence="7" key="1">
    <citation type="submission" date="2021-06" db="EMBL/GenBank/DDBJ databases">
        <authorList>
            <person name="Kallberg Y."/>
            <person name="Tangrot J."/>
            <person name="Rosling A."/>
        </authorList>
    </citation>
    <scope>NUCLEOTIDE SEQUENCE</scope>
    <source>
        <strain evidence="7">BR232B</strain>
    </source>
</reference>
<dbReference type="AlphaFoldDB" id="A0A9N9CBW1"/>
<gene>
    <name evidence="7" type="ORF">PBRASI_LOCUS7490</name>
</gene>
<dbReference type="InterPro" id="IPR022075">
    <property type="entry name" value="Symplekin_C"/>
</dbReference>
<feature type="region of interest" description="Disordered" evidence="4">
    <location>
        <begin position="552"/>
        <end position="628"/>
    </location>
</feature>
<feature type="domain" description="Symplekin C-terminal" evidence="6">
    <location>
        <begin position="959"/>
        <end position="1161"/>
    </location>
</feature>
<dbReference type="OrthoDB" id="331600at2759"/>
<dbReference type="GO" id="GO:0005847">
    <property type="term" value="C:mRNA cleavage and polyadenylation specificity factor complex"/>
    <property type="evidence" value="ECO:0007669"/>
    <property type="project" value="TreeGrafter"/>
</dbReference>
<evidence type="ECO:0000256" key="4">
    <source>
        <dbReference type="SAM" id="MobiDB-lite"/>
    </source>
</evidence>
<evidence type="ECO:0000313" key="7">
    <source>
        <dbReference type="EMBL" id="CAG8598109.1"/>
    </source>
</evidence>
<protein>
    <submittedName>
        <fullName evidence="7">11411_t:CDS:1</fullName>
    </submittedName>
</protein>
<organism evidence="7 8">
    <name type="scientific">Paraglomus brasilianum</name>
    <dbReference type="NCBI Taxonomy" id="144538"/>
    <lineage>
        <taxon>Eukaryota</taxon>
        <taxon>Fungi</taxon>
        <taxon>Fungi incertae sedis</taxon>
        <taxon>Mucoromycota</taxon>
        <taxon>Glomeromycotina</taxon>
        <taxon>Glomeromycetes</taxon>
        <taxon>Paraglomerales</taxon>
        <taxon>Paraglomeraceae</taxon>
        <taxon>Paraglomus</taxon>
    </lineage>
</organism>
<keyword evidence="3" id="KW-0539">Nucleus</keyword>
<dbReference type="GO" id="GO:0006397">
    <property type="term" value="P:mRNA processing"/>
    <property type="evidence" value="ECO:0007669"/>
    <property type="project" value="UniProtKB-KW"/>
</dbReference>
<keyword evidence="2" id="KW-0507">mRNA processing</keyword>
<evidence type="ECO:0000313" key="8">
    <source>
        <dbReference type="Proteomes" id="UP000789739"/>
    </source>
</evidence>
<dbReference type="InterPro" id="IPR021850">
    <property type="entry name" value="Symplekin/Pta1"/>
</dbReference>
<comment type="caution">
    <text evidence="7">The sequence shown here is derived from an EMBL/GenBank/DDBJ whole genome shotgun (WGS) entry which is preliminary data.</text>
</comment>
<dbReference type="PANTHER" id="PTHR15245">
    <property type="entry name" value="SYMPLEKIN-RELATED"/>
    <property type="match status" value="1"/>
</dbReference>
<dbReference type="SUPFAM" id="SSF48371">
    <property type="entry name" value="ARM repeat"/>
    <property type="match status" value="1"/>
</dbReference>
<feature type="domain" description="Symplekin/Pta1 N-terminal" evidence="5">
    <location>
        <begin position="78"/>
        <end position="234"/>
    </location>
</feature>
<dbReference type="InterPro" id="IPR016024">
    <property type="entry name" value="ARM-type_fold"/>
</dbReference>
<name>A0A9N9CBW1_9GLOM</name>
<proteinExistence type="predicted"/>
<dbReference type="InterPro" id="IPR032460">
    <property type="entry name" value="Symplekin/Pta1_N"/>
</dbReference>
<evidence type="ECO:0000256" key="3">
    <source>
        <dbReference type="ARBA" id="ARBA00023242"/>
    </source>
</evidence>
<dbReference type="PANTHER" id="PTHR15245:SF20">
    <property type="entry name" value="SYMPLEKIN"/>
    <property type="match status" value="1"/>
</dbReference>
<accession>A0A9N9CBW1</accession>
<feature type="compositionally biased region" description="Basic and acidic residues" evidence="4">
    <location>
        <begin position="609"/>
        <end position="624"/>
    </location>
</feature>
<dbReference type="Pfam" id="PF12295">
    <property type="entry name" value="Symplekin_C"/>
    <property type="match status" value="1"/>
</dbReference>
<evidence type="ECO:0000256" key="1">
    <source>
        <dbReference type="ARBA" id="ARBA00004123"/>
    </source>
</evidence>
<comment type="subcellular location">
    <subcellularLocation>
        <location evidence="1">Nucleus</location>
    </subcellularLocation>
</comment>
<dbReference type="Proteomes" id="UP000789739">
    <property type="component" value="Unassembled WGS sequence"/>
</dbReference>
<feature type="compositionally biased region" description="Acidic residues" evidence="4">
    <location>
        <begin position="561"/>
        <end position="576"/>
    </location>
</feature>
<evidence type="ECO:0000256" key="2">
    <source>
        <dbReference type="ARBA" id="ARBA00022664"/>
    </source>
</evidence>
<dbReference type="EMBL" id="CAJVPI010001160">
    <property type="protein sequence ID" value="CAG8598109.1"/>
    <property type="molecule type" value="Genomic_DNA"/>
</dbReference>
<feature type="compositionally biased region" description="Low complexity" evidence="4">
    <location>
        <begin position="1008"/>
        <end position="1026"/>
    </location>
</feature>
<feature type="compositionally biased region" description="Basic and acidic residues" evidence="4">
    <location>
        <begin position="577"/>
        <end position="588"/>
    </location>
</feature>